<evidence type="ECO:0000313" key="4">
    <source>
        <dbReference type="Proteomes" id="UP001223144"/>
    </source>
</evidence>
<comment type="caution">
    <text evidence="3">The sequence shown here is derived from an EMBL/GenBank/DDBJ whole genome shotgun (WGS) entry which is preliminary data.</text>
</comment>
<dbReference type="Gene3D" id="1.20.90.10">
    <property type="entry name" value="Phospholipase A2 domain"/>
    <property type="match status" value="1"/>
</dbReference>
<feature type="compositionally biased region" description="Basic and acidic residues" evidence="1">
    <location>
        <begin position="179"/>
        <end position="191"/>
    </location>
</feature>
<evidence type="ECO:0000256" key="2">
    <source>
        <dbReference type="SAM" id="SignalP"/>
    </source>
</evidence>
<keyword evidence="2" id="KW-0732">Signal</keyword>
<feature type="compositionally biased region" description="Polar residues" evidence="1">
    <location>
        <begin position="204"/>
        <end position="230"/>
    </location>
</feature>
<name>A0ABT6HSV7_9ACTN</name>
<keyword evidence="4" id="KW-1185">Reference proteome</keyword>
<feature type="chain" id="PRO_5045761423" evidence="2">
    <location>
        <begin position="40"/>
        <end position="230"/>
    </location>
</feature>
<dbReference type="Proteomes" id="UP001223144">
    <property type="component" value="Unassembled WGS sequence"/>
</dbReference>
<feature type="signal peptide" evidence="2">
    <location>
        <begin position="1"/>
        <end position="39"/>
    </location>
</feature>
<dbReference type="InterPro" id="IPR036444">
    <property type="entry name" value="PLipase_A2_dom_sf"/>
</dbReference>
<accession>A0ABT6HSV7</accession>
<protein>
    <submittedName>
        <fullName evidence="3">Uncharacterized protein</fullName>
    </submittedName>
</protein>
<gene>
    <name evidence="3" type="ORF">QCN29_24070</name>
</gene>
<sequence length="230" mass="24709">MGKHRKPPDSRTARRMGLGVATATLGITGLGLSATTAQAATTVPAASSSDPSVDEFFQRSYEKCLDDQRSGSLAFEEQLDACTGKLREGPGAPDADHPGADFDRATYQKVAQLPNDQFIEVRNKVLDAAPDGELQRSFYSNGCTAIPADTISQQTMDACIQHDFRYTVGPNVYQDDPEAADKERKEADKQLGDNIGGRAGDLFNTGTQVAGNYFFQPTPTGEQNASELLP</sequence>
<reference evidence="3 4" key="1">
    <citation type="submission" date="2023-04" db="EMBL/GenBank/DDBJ databases">
        <title>Streptomyces chengmaiensis sp. nov. isolated from the stem of mangrove plant in Hainan.</title>
        <authorList>
            <person name="Huang X."/>
            <person name="Zhou S."/>
            <person name="Chu X."/>
            <person name="Xie Y."/>
            <person name="Lin Y."/>
        </authorList>
    </citation>
    <scope>NUCLEOTIDE SEQUENCE [LARGE SCALE GENOMIC DNA]</scope>
    <source>
        <strain evidence="3 4">HNM0663</strain>
    </source>
</reference>
<proteinExistence type="predicted"/>
<evidence type="ECO:0000313" key="3">
    <source>
        <dbReference type="EMBL" id="MDH2391797.1"/>
    </source>
</evidence>
<dbReference type="RefSeq" id="WP_279930719.1">
    <property type="nucleotide sequence ID" value="NZ_JARWBG010000032.1"/>
</dbReference>
<feature type="region of interest" description="Disordered" evidence="1">
    <location>
        <begin position="174"/>
        <end position="230"/>
    </location>
</feature>
<evidence type="ECO:0000256" key="1">
    <source>
        <dbReference type="SAM" id="MobiDB-lite"/>
    </source>
</evidence>
<dbReference type="EMBL" id="JARWBG010000032">
    <property type="protein sequence ID" value="MDH2391797.1"/>
    <property type="molecule type" value="Genomic_DNA"/>
</dbReference>
<organism evidence="3 4">
    <name type="scientific">Streptomyces chengmaiensis</name>
    <dbReference type="NCBI Taxonomy" id="3040919"/>
    <lineage>
        <taxon>Bacteria</taxon>
        <taxon>Bacillati</taxon>
        <taxon>Actinomycetota</taxon>
        <taxon>Actinomycetes</taxon>
        <taxon>Kitasatosporales</taxon>
        <taxon>Streptomycetaceae</taxon>
        <taxon>Streptomyces</taxon>
    </lineage>
</organism>